<keyword evidence="7" id="KW-0539">Nucleus</keyword>
<dbReference type="InterPro" id="IPR033205">
    <property type="entry name" value="COP9_CSN8"/>
</dbReference>
<comment type="subcellular location">
    <subcellularLocation>
        <location evidence="2">Cytoplasm</location>
    </subcellularLocation>
    <subcellularLocation>
        <location evidence="1">Nucleus</location>
    </subcellularLocation>
</comment>
<dbReference type="OMA" id="MRIPDKL"/>
<evidence type="ECO:0000259" key="8">
    <source>
        <dbReference type="Pfam" id="PF10075"/>
    </source>
</evidence>
<evidence type="ECO:0000256" key="3">
    <source>
        <dbReference type="ARBA" id="ARBA00008252"/>
    </source>
</evidence>
<dbReference type="RefSeq" id="XP_001185403.2">
    <property type="nucleotide sequence ID" value="XM_001185403.4"/>
</dbReference>
<dbReference type="KEGG" id="spu:754379"/>
<accession>A0A7M7G0P7</accession>
<dbReference type="OrthoDB" id="5351233at2759"/>
<evidence type="ECO:0000256" key="6">
    <source>
        <dbReference type="ARBA" id="ARBA00022790"/>
    </source>
</evidence>
<evidence type="ECO:0000256" key="2">
    <source>
        <dbReference type="ARBA" id="ARBA00004496"/>
    </source>
</evidence>
<dbReference type="GO" id="GO:0000338">
    <property type="term" value="P:protein deneddylation"/>
    <property type="evidence" value="ECO:0007669"/>
    <property type="project" value="InterPro"/>
</dbReference>
<dbReference type="GO" id="GO:0008180">
    <property type="term" value="C:COP9 signalosome"/>
    <property type="evidence" value="ECO:0000318"/>
    <property type="project" value="GO_Central"/>
</dbReference>
<evidence type="ECO:0000256" key="4">
    <source>
        <dbReference type="ARBA" id="ARBA00014875"/>
    </source>
</evidence>
<dbReference type="Pfam" id="PF10075">
    <property type="entry name" value="CSN8_PSD8_EIF3K"/>
    <property type="match status" value="1"/>
</dbReference>
<evidence type="ECO:0000256" key="1">
    <source>
        <dbReference type="ARBA" id="ARBA00004123"/>
    </source>
</evidence>
<reference evidence="10" key="1">
    <citation type="submission" date="2015-02" db="EMBL/GenBank/DDBJ databases">
        <title>Genome sequencing for Strongylocentrotus purpuratus.</title>
        <authorList>
            <person name="Murali S."/>
            <person name="Liu Y."/>
            <person name="Vee V."/>
            <person name="English A."/>
            <person name="Wang M."/>
            <person name="Skinner E."/>
            <person name="Han Y."/>
            <person name="Muzny D.M."/>
            <person name="Worley K.C."/>
            <person name="Gibbs R.A."/>
        </authorList>
    </citation>
    <scope>NUCLEOTIDE SEQUENCE</scope>
</reference>
<feature type="domain" description="CSN8/PSMD8/EIF3K" evidence="8">
    <location>
        <begin position="26"/>
        <end position="162"/>
    </location>
</feature>
<dbReference type="InterPro" id="IPR033464">
    <property type="entry name" value="CSN8_PSD8_EIF3K"/>
</dbReference>
<proteinExistence type="inferred from homology"/>
<dbReference type="GO" id="GO:0005737">
    <property type="term" value="C:cytoplasm"/>
    <property type="evidence" value="ECO:0007669"/>
    <property type="project" value="UniProtKB-SubCell"/>
</dbReference>
<evidence type="ECO:0000256" key="5">
    <source>
        <dbReference type="ARBA" id="ARBA00022490"/>
    </source>
</evidence>
<dbReference type="EnsemblMetazoa" id="XM_001185403">
    <property type="protein sequence ID" value="XP_001185403"/>
    <property type="gene ID" value="LOC754379"/>
</dbReference>
<dbReference type="FunFam" id="1.25.40.990:FF:000011">
    <property type="entry name" value="COP9 signalosome complex subunit 8-like Protein"/>
    <property type="match status" value="1"/>
</dbReference>
<reference evidence="9" key="2">
    <citation type="submission" date="2021-01" db="UniProtKB">
        <authorList>
            <consortium name="EnsemblMetazoa"/>
        </authorList>
    </citation>
    <scope>IDENTIFICATION</scope>
</reference>
<evidence type="ECO:0000256" key="7">
    <source>
        <dbReference type="ARBA" id="ARBA00023242"/>
    </source>
</evidence>
<comment type="similarity">
    <text evidence="3">Belongs to the CSN8 family.</text>
</comment>
<dbReference type="GO" id="GO:0010387">
    <property type="term" value="P:COP9 signalosome assembly"/>
    <property type="evidence" value="ECO:0007669"/>
    <property type="project" value="InterPro"/>
</dbReference>
<dbReference type="PANTHER" id="PTHR13339">
    <property type="entry name" value="COP9 SIGNALOSOME COMPLEX SUBUNIT 8"/>
    <property type="match status" value="1"/>
</dbReference>
<evidence type="ECO:0000313" key="10">
    <source>
        <dbReference type="Proteomes" id="UP000007110"/>
    </source>
</evidence>
<protein>
    <recommendedName>
        <fullName evidence="4">COP9 signalosome complex subunit 8</fullName>
    </recommendedName>
</protein>
<dbReference type="Proteomes" id="UP000007110">
    <property type="component" value="Unassembled WGS sequence"/>
</dbReference>
<sequence>MAAFDAISLVEQCEQQELEAPGGVASPELYKKLLALYLLQNDLNNAKFLWKRIPAAVKTADPELGYIWEIGQNMWQRDFSSSKLYSALNREWSDVIKEIISALSDSIKQRLFQLVGNTYTSIEDDQFASYLGMSKEQAINAVQEEGWSYNSTTQMILPKKPVPSREAPAPSEQQIAQLTEFVAFLEN</sequence>
<dbReference type="PANTHER" id="PTHR13339:SF0">
    <property type="entry name" value="COP9 SIGNALOSOME COMPLEX SUBUNIT 8"/>
    <property type="match status" value="1"/>
</dbReference>
<keyword evidence="6" id="KW-0736">Signalosome</keyword>
<dbReference type="CTD" id="10920"/>
<dbReference type="AlphaFoldDB" id="A0A7M7G0P7"/>
<evidence type="ECO:0000313" key="9">
    <source>
        <dbReference type="EnsemblMetazoa" id="XP_001185403"/>
    </source>
</evidence>
<dbReference type="FunCoup" id="A0A7M7G0P7">
    <property type="interactions" value="1572"/>
</dbReference>
<name>A0A7M7G0P7_STRPU</name>
<dbReference type="Gene3D" id="1.25.40.990">
    <property type="match status" value="1"/>
</dbReference>
<organism evidence="9 10">
    <name type="scientific">Strongylocentrotus purpuratus</name>
    <name type="common">Purple sea urchin</name>
    <dbReference type="NCBI Taxonomy" id="7668"/>
    <lineage>
        <taxon>Eukaryota</taxon>
        <taxon>Metazoa</taxon>
        <taxon>Echinodermata</taxon>
        <taxon>Eleutherozoa</taxon>
        <taxon>Echinozoa</taxon>
        <taxon>Echinoidea</taxon>
        <taxon>Euechinoidea</taxon>
        <taxon>Echinacea</taxon>
        <taxon>Camarodonta</taxon>
        <taxon>Echinidea</taxon>
        <taxon>Strongylocentrotidae</taxon>
        <taxon>Strongylocentrotus</taxon>
    </lineage>
</organism>
<keyword evidence="10" id="KW-1185">Reference proteome</keyword>
<dbReference type="GeneID" id="754379"/>
<dbReference type="InParanoid" id="A0A7M7G0P7"/>
<keyword evidence="5" id="KW-0963">Cytoplasm</keyword>